<comment type="caution">
    <text evidence="2">The sequence shown here is derived from an EMBL/GenBank/DDBJ whole genome shotgun (WGS) entry which is preliminary data.</text>
</comment>
<evidence type="ECO:0000313" key="2">
    <source>
        <dbReference type="EMBL" id="TCN22236.1"/>
    </source>
</evidence>
<dbReference type="AlphaFoldDB" id="A0A4R2B6P1"/>
<dbReference type="EMBL" id="SLVV01000011">
    <property type="protein sequence ID" value="TCN22236.1"/>
    <property type="molecule type" value="Genomic_DNA"/>
</dbReference>
<protein>
    <submittedName>
        <fullName evidence="2">Uncharacterized protein</fullName>
    </submittedName>
</protein>
<evidence type="ECO:0000313" key="3">
    <source>
        <dbReference type="Proteomes" id="UP000295689"/>
    </source>
</evidence>
<reference evidence="2 3" key="1">
    <citation type="journal article" date="2015" name="Stand. Genomic Sci.">
        <title>Genomic Encyclopedia of Bacterial and Archaeal Type Strains, Phase III: the genomes of soil and plant-associated and newly described type strains.</title>
        <authorList>
            <person name="Whitman W.B."/>
            <person name="Woyke T."/>
            <person name="Klenk H.P."/>
            <person name="Zhou Y."/>
            <person name="Lilburn T.G."/>
            <person name="Beck B.J."/>
            <person name="De Vos P."/>
            <person name="Vandamme P."/>
            <person name="Eisen J.A."/>
            <person name="Garrity G."/>
            <person name="Hugenholtz P."/>
            <person name="Kyrpides N.C."/>
        </authorList>
    </citation>
    <scope>NUCLEOTIDE SEQUENCE [LARGE SCALE GENOMIC DNA]</scope>
    <source>
        <strain evidence="2 3">CV53</strain>
    </source>
</reference>
<evidence type="ECO:0000256" key="1">
    <source>
        <dbReference type="SAM" id="MobiDB-lite"/>
    </source>
</evidence>
<feature type="region of interest" description="Disordered" evidence="1">
    <location>
        <begin position="1"/>
        <end position="49"/>
    </location>
</feature>
<sequence>MVRPKTNGIAKRKIGTRGEGDKNQFSTRNEKQIFNQTVKEGQTTGPTKK</sequence>
<gene>
    <name evidence="2" type="ORF">EV146_11173</name>
</gene>
<feature type="compositionally biased region" description="Polar residues" evidence="1">
    <location>
        <begin position="23"/>
        <end position="49"/>
    </location>
</feature>
<name>A0A4R2B6P1_9BACI</name>
<dbReference type="Proteomes" id="UP000295689">
    <property type="component" value="Unassembled WGS sequence"/>
</dbReference>
<keyword evidence="3" id="KW-1185">Reference proteome</keyword>
<accession>A0A4R2B6P1</accession>
<organism evidence="2 3">
    <name type="scientific">Mesobacillus foraminis</name>
    <dbReference type="NCBI Taxonomy" id="279826"/>
    <lineage>
        <taxon>Bacteria</taxon>
        <taxon>Bacillati</taxon>
        <taxon>Bacillota</taxon>
        <taxon>Bacilli</taxon>
        <taxon>Bacillales</taxon>
        <taxon>Bacillaceae</taxon>
        <taxon>Mesobacillus</taxon>
    </lineage>
</organism>
<proteinExistence type="predicted"/>